<protein>
    <recommendedName>
        <fullName evidence="3">AP2-like integrase N-terminal domain-containing protein</fullName>
    </recommendedName>
</protein>
<keyword evidence="2" id="KW-1185">Reference proteome</keyword>
<organism evidence="1 2">
    <name type="scientific">Oceanobacillus sojae</name>
    <dbReference type="NCBI Taxonomy" id="582851"/>
    <lineage>
        <taxon>Bacteria</taxon>
        <taxon>Bacillati</taxon>
        <taxon>Bacillota</taxon>
        <taxon>Bacilli</taxon>
        <taxon>Bacillales</taxon>
        <taxon>Bacillaceae</taxon>
        <taxon>Oceanobacillus</taxon>
    </lineage>
</organism>
<name>A0A511ZQF1_9BACI</name>
<accession>A0A511ZQF1</accession>
<gene>
    <name evidence="1" type="ORF">OSO01_44250</name>
</gene>
<reference evidence="1 2" key="1">
    <citation type="submission" date="2019-07" db="EMBL/GenBank/DDBJ databases">
        <title>Whole genome shotgun sequence of Oceanobacillus sojae NBRC 105379.</title>
        <authorList>
            <person name="Hosoyama A."/>
            <person name="Uohara A."/>
            <person name="Ohji S."/>
            <person name="Ichikawa N."/>
        </authorList>
    </citation>
    <scope>NUCLEOTIDE SEQUENCE [LARGE SCALE GENOMIC DNA]</scope>
    <source>
        <strain evidence="1 2">NBRC 105379</strain>
    </source>
</reference>
<sequence>MARTKYAGVYVGRSGQYFYETELGTDRITGKRLRKKGPTNQQGKQ</sequence>
<dbReference type="RefSeq" id="WP_371863316.1">
    <property type="nucleotide sequence ID" value="NZ_BJYM01000026.1"/>
</dbReference>
<comment type="caution">
    <text evidence="1">The sequence shown here is derived from an EMBL/GenBank/DDBJ whole genome shotgun (WGS) entry which is preliminary data.</text>
</comment>
<evidence type="ECO:0000313" key="1">
    <source>
        <dbReference type="EMBL" id="GEN89686.1"/>
    </source>
</evidence>
<evidence type="ECO:0008006" key="3">
    <source>
        <dbReference type="Google" id="ProtNLM"/>
    </source>
</evidence>
<dbReference type="EMBL" id="BJYM01000026">
    <property type="protein sequence ID" value="GEN89686.1"/>
    <property type="molecule type" value="Genomic_DNA"/>
</dbReference>
<evidence type="ECO:0000313" key="2">
    <source>
        <dbReference type="Proteomes" id="UP000321558"/>
    </source>
</evidence>
<dbReference type="AlphaFoldDB" id="A0A511ZQF1"/>
<dbReference type="Proteomes" id="UP000321558">
    <property type="component" value="Unassembled WGS sequence"/>
</dbReference>
<dbReference type="STRING" id="582851.GCA_900162665_03525"/>
<proteinExistence type="predicted"/>